<feature type="domain" description="ABC transmembrane type-1" evidence="8">
    <location>
        <begin position="77"/>
        <end position="268"/>
    </location>
</feature>
<dbReference type="Pfam" id="PF00528">
    <property type="entry name" value="BPD_transp_1"/>
    <property type="match status" value="1"/>
</dbReference>
<evidence type="ECO:0000313" key="9">
    <source>
        <dbReference type="EMBL" id="PIE32984.1"/>
    </source>
</evidence>
<protein>
    <submittedName>
        <fullName evidence="9">ABC transporter permease</fullName>
    </submittedName>
</protein>
<keyword evidence="2 7" id="KW-0813">Transport</keyword>
<feature type="transmembrane region" description="Helical" evidence="7">
    <location>
        <begin position="145"/>
        <end position="168"/>
    </location>
</feature>
<evidence type="ECO:0000256" key="3">
    <source>
        <dbReference type="ARBA" id="ARBA00022475"/>
    </source>
</evidence>
<dbReference type="PANTHER" id="PTHR43744:SF12">
    <property type="entry name" value="ABC TRANSPORTER PERMEASE PROTEIN MG189-RELATED"/>
    <property type="match status" value="1"/>
</dbReference>
<dbReference type="GO" id="GO:0055085">
    <property type="term" value="P:transmembrane transport"/>
    <property type="evidence" value="ECO:0007669"/>
    <property type="project" value="InterPro"/>
</dbReference>
<dbReference type="EMBL" id="PDSK01000105">
    <property type="protein sequence ID" value="PIE32984.1"/>
    <property type="molecule type" value="Genomic_DNA"/>
</dbReference>
<evidence type="ECO:0000256" key="1">
    <source>
        <dbReference type="ARBA" id="ARBA00004651"/>
    </source>
</evidence>
<feature type="transmembrane region" description="Helical" evidence="7">
    <location>
        <begin position="189"/>
        <end position="211"/>
    </location>
</feature>
<comment type="similarity">
    <text evidence="7">Belongs to the binding-protein-dependent transport system permease family.</text>
</comment>
<evidence type="ECO:0000313" key="10">
    <source>
        <dbReference type="Proteomes" id="UP000230821"/>
    </source>
</evidence>
<comment type="subcellular location">
    <subcellularLocation>
        <location evidence="1 7">Cell membrane</location>
        <topology evidence="1 7">Multi-pass membrane protein</topology>
    </subcellularLocation>
</comment>
<feature type="transmembrane region" description="Helical" evidence="7">
    <location>
        <begin position="76"/>
        <end position="100"/>
    </location>
</feature>
<evidence type="ECO:0000256" key="2">
    <source>
        <dbReference type="ARBA" id="ARBA00022448"/>
    </source>
</evidence>
<dbReference type="SUPFAM" id="SSF161098">
    <property type="entry name" value="MetI-like"/>
    <property type="match status" value="1"/>
</dbReference>
<dbReference type="CDD" id="cd06261">
    <property type="entry name" value="TM_PBP2"/>
    <property type="match status" value="1"/>
</dbReference>
<keyword evidence="6 7" id="KW-0472">Membrane</keyword>
<feature type="transmembrane region" description="Helical" evidence="7">
    <location>
        <begin position="20"/>
        <end position="38"/>
    </location>
</feature>
<dbReference type="PROSITE" id="PS50928">
    <property type="entry name" value="ABC_TM1"/>
    <property type="match status" value="1"/>
</dbReference>
<feature type="transmembrane region" description="Helical" evidence="7">
    <location>
        <begin position="112"/>
        <end position="133"/>
    </location>
</feature>
<evidence type="ECO:0000256" key="7">
    <source>
        <dbReference type="RuleBase" id="RU363032"/>
    </source>
</evidence>
<evidence type="ECO:0000256" key="4">
    <source>
        <dbReference type="ARBA" id="ARBA00022692"/>
    </source>
</evidence>
<keyword evidence="3" id="KW-1003">Cell membrane</keyword>
<gene>
    <name evidence="9" type="ORF">CSA56_13725</name>
</gene>
<dbReference type="InterPro" id="IPR000515">
    <property type="entry name" value="MetI-like"/>
</dbReference>
<organism evidence="9 10">
    <name type="scientific">candidate division KSB3 bacterium</name>
    <dbReference type="NCBI Taxonomy" id="2044937"/>
    <lineage>
        <taxon>Bacteria</taxon>
        <taxon>candidate division KSB3</taxon>
    </lineage>
</organism>
<feature type="transmembrane region" description="Helical" evidence="7">
    <location>
        <begin position="247"/>
        <end position="268"/>
    </location>
</feature>
<sequence>MIMYQKQLRTLRITSDSLVYGLAIVWFLITVYPFMFLLQNSMKAPTEFYRTSVWSLPESLSSANYIQIWENQIWRYFLNSVFLSGTSLTLILVVASAAAFGLARIKFRGNSALYLLFVGGLTIPVHVTLIPVYTITKNMGLYDTLWALIGPYTAAAMPTTVFILTAFMKEIPGSLEEAAYIDGATRWDVYWHIVLPISRPALTAVGIFNLVNLWNEFIFALTLISSEQVRPLTLALWDFQGQYSDDVPTMMSALLVSSLPVLVLYGIAKERLIEGLTAGAIKG</sequence>
<dbReference type="PANTHER" id="PTHR43744">
    <property type="entry name" value="ABC TRANSPORTER PERMEASE PROTEIN MG189-RELATED-RELATED"/>
    <property type="match status" value="1"/>
</dbReference>
<accession>A0A2G6KBD6</accession>
<keyword evidence="4 7" id="KW-0812">Transmembrane</keyword>
<dbReference type="InterPro" id="IPR035906">
    <property type="entry name" value="MetI-like_sf"/>
</dbReference>
<dbReference type="Proteomes" id="UP000230821">
    <property type="component" value="Unassembled WGS sequence"/>
</dbReference>
<dbReference type="Gene3D" id="1.10.3720.10">
    <property type="entry name" value="MetI-like"/>
    <property type="match status" value="1"/>
</dbReference>
<evidence type="ECO:0000256" key="5">
    <source>
        <dbReference type="ARBA" id="ARBA00022989"/>
    </source>
</evidence>
<dbReference type="AlphaFoldDB" id="A0A2G6KBD6"/>
<reference evidence="9 10" key="1">
    <citation type="submission" date="2017-10" db="EMBL/GenBank/DDBJ databases">
        <title>Novel microbial diversity and functional potential in the marine mammal oral microbiome.</title>
        <authorList>
            <person name="Dudek N.K."/>
            <person name="Sun C.L."/>
            <person name="Burstein D."/>
            <person name="Kantor R.S."/>
            <person name="Aliaga Goltsman D.S."/>
            <person name="Bik E.M."/>
            <person name="Thomas B.C."/>
            <person name="Banfield J.F."/>
            <person name="Relman D.A."/>
        </authorList>
    </citation>
    <scope>NUCLEOTIDE SEQUENCE [LARGE SCALE GENOMIC DNA]</scope>
    <source>
        <strain evidence="9">DOLJORAL78_47_16</strain>
    </source>
</reference>
<evidence type="ECO:0000256" key="6">
    <source>
        <dbReference type="ARBA" id="ARBA00023136"/>
    </source>
</evidence>
<name>A0A2G6KBD6_9BACT</name>
<keyword evidence="5 7" id="KW-1133">Transmembrane helix</keyword>
<dbReference type="GO" id="GO:0005886">
    <property type="term" value="C:plasma membrane"/>
    <property type="evidence" value="ECO:0007669"/>
    <property type="project" value="UniProtKB-SubCell"/>
</dbReference>
<evidence type="ECO:0000259" key="8">
    <source>
        <dbReference type="PROSITE" id="PS50928"/>
    </source>
</evidence>
<comment type="caution">
    <text evidence="9">The sequence shown here is derived from an EMBL/GenBank/DDBJ whole genome shotgun (WGS) entry which is preliminary data.</text>
</comment>
<proteinExistence type="inferred from homology"/>